<dbReference type="InterPro" id="IPR011701">
    <property type="entry name" value="MFS"/>
</dbReference>
<feature type="transmembrane region" description="Helical" evidence="2">
    <location>
        <begin position="50"/>
        <end position="74"/>
    </location>
</feature>
<evidence type="ECO:0000313" key="4">
    <source>
        <dbReference type="Proteomes" id="UP000234545"/>
    </source>
</evidence>
<dbReference type="EMBL" id="PKKJ01000004">
    <property type="protein sequence ID" value="PKY66326.1"/>
    <property type="molecule type" value="Genomic_DNA"/>
</dbReference>
<keyword evidence="2" id="KW-0812">Transmembrane</keyword>
<keyword evidence="2" id="KW-1133">Transmembrane helix</keyword>
<dbReference type="PANTHER" id="PTHR23542">
    <property type="match status" value="1"/>
</dbReference>
<dbReference type="GO" id="GO:0022857">
    <property type="term" value="F:transmembrane transporter activity"/>
    <property type="evidence" value="ECO:0007669"/>
    <property type="project" value="InterPro"/>
</dbReference>
<feature type="transmembrane region" description="Helical" evidence="2">
    <location>
        <begin position="111"/>
        <end position="133"/>
    </location>
</feature>
<protein>
    <recommendedName>
        <fullName evidence="5">MFS transporter</fullName>
    </recommendedName>
</protein>
<feature type="transmembrane region" description="Helical" evidence="2">
    <location>
        <begin position="170"/>
        <end position="196"/>
    </location>
</feature>
<sequence length="404" mass="42036">MTSSEGGGLHAYVALLCRPHVARFLLGGVIIQFPYAMVNMALLIGARDVYGSYSSAGVAAAVMSSAGALFGPNVGRAIDKWGQKRVATAVGAFWLASIALLGLVLVLRPPYWVLVVVVVMLGVSVPGGSLIRARWRVALRSDPGAMPSALSLTSVAEECMWVLSTPIATALATLVSPVAALVFGVATILIGLHLLLGDSTHEPASLVPGAPLPLRRRREPSDPMIEDTVVLPGVAAPGVDADYPPLPGSLPSDAEADGDPDRDGTANDPAGHASAPEERPAPASSTRIPERLWTPTFAVLLLVLVFYGAFQSTTGIAIVAFAQERGMQAWAGSVSACFSAGSMIGALVYGMRRWPGALWARGEAGVPYSLADACQDHLLGLAIEESARTGREVVTEIEAWATGV</sequence>
<dbReference type="PANTHER" id="PTHR23542:SF1">
    <property type="entry name" value="MAJOR FACILITATOR SUPERFAMILY (MFS) PROFILE DOMAIN-CONTAINING PROTEIN"/>
    <property type="match status" value="1"/>
</dbReference>
<dbReference type="OrthoDB" id="9180256at2"/>
<evidence type="ECO:0000313" key="3">
    <source>
        <dbReference type="EMBL" id="PKY66326.1"/>
    </source>
</evidence>
<dbReference type="Pfam" id="PF07690">
    <property type="entry name" value="MFS_1"/>
    <property type="match status" value="1"/>
</dbReference>
<feature type="transmembrane region" description="Helical" evidence="2">
    <location>
        <begin position="21"/>
        <end position="44"/>
    </location>
</feature>
<dbReference type="AlphaFoldDB" id="A0A2I1I5A8"/>
<dbReference type="InterPro" id="IPR036259">
    <property type="entry name" value="MFS_trans_sf"/>
</dbReference>
<feature type="transmembrane region" description="Helical" evidence="2">
    <location>
        <begin position="329"/>
        <end position="351"/>
    </location>
</feature>
<dbReference type="SUPFAM" id="SSF103473">
    <property type="entry name" value="MFS general substrate transporter"/>
    <property type="match status" value="1"/>
</dbReference>
<feature type="transmembrane region" description="Helical" evidence="2">
    <location>
        <begin position="86"/>
        <end position="105"/>
    </location>
</feature>
<gene>
    <name evidence="3" type="ORF">CYJ25_04955</name>
</gene>
<reference evidence="3 4" key="1">
    <citation type="submission" date="2017-12" db="EMBL/GenBank/DDBJ databases">
        <title>Phylogenetic diversity of female urinary microbiome.</title>
        <authorList>
            <person name="Thomas-White K."/>
            <person name="Wolfe A.J."/>
        </authorList>
    </citation>
    <scope>NUCLEOTIDE SEQUENCE [LARGE SCALE GENOMIC DNA]</scope>
    <source>
        <strain evidence="3 4">UMB0250</strain>
    </source>
</reference>
<dbReference type="Gene3D" id="1.20.1250.20">
    <property type="entry name" value="MFS general substrate transporter like domains"/>
    <property type="match status" value="1"/>
</dbReference>
<evidence type="ECO:0008006" key="5">
    <source>
        <dbReference type="Google" id="ProtNLM"/>
    </source>
</evidence>
<dbReference type="RefSeq" id="WP_101628088.1">
    <property type="nucleotide sequence ID" value="NZ_PKKJ01000004.1"/>
</dbReference>
<feature type="region of interest" description="Disordered" evidence="1">
    <location>
        <begin position="235"/>
        <end position="287"/>
    </location>
</feature>
<name>A0A2I1I5A8_9ACTO</name>
<evidence type="ECO:0000256" key="1">
    <source>
        <dbReference type="SAM" id="MobiDB-lite"/>
    </source>
</evidence>
<comment type="caution">
    <text evidence="3">The sequence shown here is derived from an EMBL/GenBank/DDBJ whole genome shotgun (WGS) entry which is preliminary data.</text>
</comment>
<accession>A0A2I1I5A8</accession>
<keyword evidence="2" id="KW-0472">Membrane</keyword>
<dbReference type="Proteomes" id="UP000234545">
    <property type="component" value="Unassembled WGS sequence"/>
</dbReference>
<feature type="transmembrane region" description="Helical" evidence="2">
    <location>
        <begin position="297"/>
        <end position="323"/>
    </location>
</feature>
<proteinExistence type="predicted"/>
<organism evidence="3 4">
    <name type="scientific">Schaalia turicensis</name>
    <dbReference type="NCBI Taxonomy" id="131111"/>
    <lineage>
        <taxon>Bacteria</taxon>
        <taxon>Bacillati</taxon>
        <taxon>Actinomycetota</taxon>
        <taxon>Actinomycetes</taxon>
        <taxon>Actinomycetales</taxon>
        <taxon>Actinomycetaceae</taxon>
        <taxon>Schaalia</taxon>
    </lineage>
</organism>
<evidence type="ECO:0000256" key="2">
    <source>
        <dbReference type="SAM" id="Phobius"/>
    </source>
</evidence>